<evidence type="ECO:0000313" key="1">
    <source>
        <dbReference type="EMBL" id="CDW23877.1"/>
    </source>
</evidence>
<accession>A0A0K2TE89</accession>
<sequence>MGRFTVPSMVSNIPISRRYLHCFTHPILYKETEKRAQNQLVISHICQSYQLLYISYVHPDYLRHITSSPFLK</sequence>
<dbReference type="AlphaFoldDB" id="A0A0K2TE89"/>
<protein>
    <submittedName>
        <fullName evidence="1">Uncharacterized protein</fullName>
    </submittedName>
</protein>
<dbReference type="EMBL" id="HACA01006516">
    <property type="protein sequence ID" value="CDW23877.1"/>
    <property type="molecule type" value="Transcribed_RNA"/>
</dbReference>
<reference evidence="1" key="1">
    <citation type="submission" date="2014-05" db="EMBL/GenBank/DDBJ databases">
        <authorList>
            <person name="Chronopoulou M."/>
        </authorList>
    </citation>
    <scope>NUCLEOTIDE SEQUENCE</scope>
    <source>
        <tissue evidence="1">Whole organism</tissue>
    </source>
</reference>
<proteinExistence type="predicted"/>
<organism evidence="1">
    <name type="scientific">Lepeophtheirus salmonis</name>
    <name type="common">Salmon louse</name>
    <name type="synonym">Caligus salmonis</name>
    <dbReference type="NCBI Taxonomy" id="72036"/>
    <lineage>
        <taxon>Eukaryota</taxon>
        <taxon>Metazoa</taxon>
        <taxon>Ecdysozoa</taxon>
        <taxon>Arthropoda</taxon>
        <taxon>Crustacea</taxon>
        <taxon>Multicrustacea</taxon>
        <taxon>Hexanauplia</taxon>
        <taxon>Copepoda</taxon>
        <taxon>Siphonostomatoida</taxon>
        <taxon>Caligidae</taxon>
        <taxon>Lepeophtheirus</taxon>
    </lineage>
</organism>
<name>A0A0K2TE89_LEPSM</name>